<feature type="chain" id="PRO_5019570276" description="Secreted protein" evidence="2">
    <location>
        <begin position="22"/>
        <end position="74"/>
    </location>
</feature>
<dbReference type="Proteomes" id="UP000280296">
    <property type="component" value="Unassembled WGS sequence"/>
</dbReference>
<reference evidence="3 4" key="1">
    <citation type="submission" date="2018-12" db="EMBL/GenBank/DDBJ databases">
        <authorList>
            <person name="Toschakov S.V."/>
        </authorList>
    </citation>
    <scope>NUCLEOTIDE SEQUENCE [LARGE SCALE GENOMIC DNA]</scope>
    <source>
        <strain evidence="3 4">GM2012</strain>
    </source>
</reference>
<reference evidence="3 4" key="2">
    <citation type="submission" date="2019-01" db="EMBL/GenBank/DDBJ databases">
        <title>Tautonia sociabilis, a novel thermotolerant planctomycete of Isosphaeraceae family, isolated from a 4000 m deep subterranean habitat.</title>
        <authorList>
            <person name="Kovaleva O.L."/>
            <person name="Elcheninov A.G."/>
            <person name="Van Heerden E."/>
            <person name="Toshchakov S.V."/>
            <person name="Novikov A."/>
            <person name="Bonch-Osmolovskaya E.A."/>
            <person name="Kublanov I.V."/>
        </authorList>
    </citation>
    <scope>NUCLEOTIDE SEQUENCE [LARGE SCALE GENOMIC DNA]</scope>
    <source>
        <strain evidence="3 4">GM2012</strain>
    </source>
</reference>
<evidence type="ECO:0008006" key="5">
    <source>
        <dbReference type="Google" id="ProtNLM"/>
    </source>
</evidence>
<dbReference type="EMBL" id="RYZH01000006">
    <property type="protein sequence ID" value="RUL88891.1"/>
    <property type="molecule type" value="Genomic_DNA"/>
</dbReference>
<accession>A0A432MN73</accession>
<comment type="caution">
    <text evidence="3">The sequence shown here is derived from an EMBL/GenBank/DDBJ whole genome shotgun (WGS) entry which is preliminary data.</text>
</comment>
<feature type="region of interest" description="Disordered" evidence="1">
    <location>
        <begin position="40"/>
        <end position="74"/>
    </location>
</feature>
<organism evidence="3 4">
    <name type="scientific">Tautonia sociabilis</name>
    <dbReference type="NCBI Taxonomy" id="2080755"/>
    <lineage>
        <taxon>Bacteria</taxon>
        <taxon>Pseudomonadati</taxon>
        <taxon>Planctomycetota</taxon>
        <taxon>Planctomycetia</taxon>
        <taxon>Isosphaerales</taxon>
        <taxon>Isosphaeraceae</taxon>
        <taxon>Tautonia</taxon>
    </lineage>
</organism>
<dbReference type="AlphaFoldDB" id="A0A432MN73"/>
<proteinExistence type="predicted"/>
<evidence type="ECO:0000313" key="4">
    <source>
        <dbReference type="Proteomes" id="UP000280296"/>
    </source>
</evidence>
<feature type="signal peptide" evidence="2">
    <location>
        <begin position="1"/>
        <end position="21"/>
    </location>
</feature>
<protein>
    <recommendedName>
        <fullName evidence="5">Secreted protein</fullName>
    </recommendedName>
</protein>
<feature type="compositionally biased region" description="Polar residues" evidence="1">
    <location>
        <begin position="62"/>
        <end position="74"/>
    </location>
</feature>
<sequence length="74" mass="7722">MRVPFKPLSACLLSMPLLAPALGCESSEVERADVAPMPMAPAVPVTEAPEDERPDDIAGSSAGMTQDPTRGLTQ</sequence>
<evidence type="ECO:0000256" key="2">
    <source>
        <dbReference type="SAM" id="SignalP"/>
    </source>
</evidence>
<dbReference type="RefSeq" id="WP_126724142.1">
    <property type="nucleotide sequence ID" value="NZ_RYZH01000006.1"/>
</dbReference>
<name>A0A432MN73_9BACT</name>
<evidence type="ECO:0000313" key="3">
    <source>
        <dbReference type="EMBL" id="RUL88891.1"/>
    </source>
</evidence>
<gene>
    <name evidence="3" type="ORF">TsocGM_04580</name>
</gene>
<keyword evidence="4" id="KW-1185">Reference proteome</keyword>
<evidence type="ECO:0000256" key="1">
    <source>
        <dbReference type="SAM" id="MobiDB-lite"/>
    </source>
</evidence>
<keyword evidence="2" id="KW-0732">Signal</keyword>